<dbReference type="RefSeq" id="WP_348945132.1">
    <property type="nucleotide sequence ID" value="NZ_CP157355.1"/>
</dbReference>
<evidence type="ECO:0008006" key="2">
    <source>
        <dbReference type="Google" id="ProtNLM"/>
    </source>
</evidence>
<dbReference type="KEGG" id="cmav:ABHF33_00520"/>
<sequence>MEITQFTATLFYSDSPKVTTQALIEAWGLEGYTCELSEEFDPRLDFFRGFRGGTFVHLQKPSPIQIDELPDHYPENAQTDIDFDKTYLINPRAALEGFQGSLFQSELLFRVVKDEDQPRVAHNEWAAVLLGIFQVCPINAVWAHQTGVLIGREDLAEYTSYANTQSEEGGQFAPSLAFGVFCIRDGNLIKAWSTGLEHFSHQNLYVENSLITPQEACQIVFNVGYSITANWRFEVGQTAEAGGFFCKIQAAELFDEAVLQFVPV</sequence>
<gene>
    <name evidence="1" type="ORF">ABHF33_00520</name>
</gene>
<organism evidence="1">
    <name type="scientific">Chitinibacter mangrovi</name>
    <dbReference type="NCBI Taxonomy" id="3153927"/>
    <lineage>
        <taxon>Bacteria</taxon>
        <taxon>Pseudomonadati</taxon>
        <taxon>Pseudomonadota</taxon>
        <taxon>Betaproteobacteria</taxon>
        <taxon>Neisseriales</taxon>
        <taxon>Chitinibacteraceae</taxon>
        <taxon>Chitinibacter</taxon>
    </lineage>
</organism>
<reference evidence="1" key="1">
    <citation type="submission" date="2024-05" db="EMBL/GenBank/DDBJ databases">
        <authorList>
            <person name="Yang L."/>
            <person name="Pan L."/>
        </authorList>
    </citation>
    <scope>NUCLEOTIDE SEQUENCE</scope>
    <source>
        <strain evidence="1">FCG-7</strain>
    </source>
</reference>
<dbReference type="AlphaFoldDB" id="A0AAU7FA48"/>
<protein>
    <recommendedName>
        <fullName evidence="2">DUF4261 domain-containing protein</fullName>
    </recommendedName>
</protein>
<evidence type="ECO:0000313" key="1">
    <source>
        <dbReference type="EMBL" id="XBM00802.1"/>
    </source>
</evidence>
<name>A0AAU7FA48_9NEIS</name>
<dbReference type="EMBL" id="CP157355">
    <property type="protein sequence ID" value="XBM00802.1"/>
    <property type="molecule type" value="Genomic_DNA"/>
</dbReference>
<proteinExistence type="predicted"/>
<accession>A0AAU7FA48</accession>